<dbReference type="GO" id="GO:0008236">
    <property type="term" value="F:serine-type peptidase activity"/>
    <property type="evidence" value="ECO:0007669"/>
    <property type="project" value="InterPro"/>
</dbReference>
<dbReference type="Gene3D" id="3.40.50.1820">
    <property type="entry name" value="alpha/beta hydrolase"/>
    <property type="match status" value="1"/>
</dbReference>
<evidence type="ECO:0000313" key="4">
    <source>
        <dbReference type="EMBL" id="MQP11191.1"/>
    </source>
</evidence>
<dbReference type="Pfam" id="PF00326">
    <property type="entry name" value="Peptidase_S9"/>
    <property type="match status" value="1"/>
</dbReference>
<name>A0A6A7W9X7_9BACT</name>
<dbReference type="Gene3D" id="2.140.10.30">
    <property type="entry name" value="Dipeptidylpeptidase IV, N-terminal domain"/>
    <property type="match status" value="1"/>
</dbReference>
<dbReference type="PANTHER" id="PTHR11731:SF193">
    <property type="entry name" value="DIPEPTIDYL PEPTIDASE 9"/>
    <property type="match status" value="1"/>
</dbReference>
<dbReference type="EMBL" id="VZAD01000037">
    <property type="protein sequence ID" value="MQP11191.1"/>
    <property type="molecule type" value="Genomic_DNA"/>
</dbReference>
<proteinExistence type="predicted"/>
<dbReference type="GO" id="GO:0008239">
    <property type="term" value="F:dipeptidyl-peptidase activity"/>
    <property type="evidence" value="ECO:0007669"/>
    <property type="project" value="TreeGrafter"/>
</dbReference>
<dbReference type="RefSeq" id="WP_158462982.1">
    <property type="nucleotide sequence ID" value="NZ_VZAD01000037.1"/>
</dbReference>
<dbReference type="PANTHER" id="PTHR11731">
    <property type="entry name" value="PROTEASE FAMILY S9B,C DIPEPTIDYL-PEPTIDASE IV-RELATED"/>
    <property type="match status" value="1"/>
</dbReference>
<dbReference type="Pfam" id="PF00930">
    <property type="entry name" value="DPPIV_N"/>
    <property type="match status" value="1"/>
</dbReference>
<feature type="signal peptide" evidence="1">
    <location>
        <begin position="1"/>
        <end position="19"/>
    </location>
</feature>
<dbReference type="Proteomes" id="UP000384372">
    <property type="component" value="Unassembled WGS sequence"/>
</dbReference>
<dbReference type="InterPro" id="IPR050278">
    <property type="entry name" value="Serine_Prot_S9B/DPPIV"/>
</dbReference>
<dbReference type="OrthoDB" id="9812921at2"/>
<keyword evidence="5" id="KW-1185">Reference proteome</keyword>
<sequence length="729" mass="82860">MKKLIIFIATFMMVSSIQAAEKLDLEDITSRCFTASYVSGVNPIEGTDLYASISNDGSQIVSYSFKTGKQVTVLFDAAVCKAPFESVDGYELSPDGKRMLILTKRKSIYRRSFTAEYFIYDIASKSLLKLSDGENQQVATWSPDSRHVAFVRENNLFITDGKKEVQVTNDGKFNEIINGIPDWVNEEEFGFNKAFAWNADGTALSWIRYDESKVKTYSLQLFCGQKPALKQYTDYPGEYSYKYPKAGQDNSVVSLWSYDVKAGKTVRMNVPLASDGYIPRVKQAPDAKSMIAFTMNRHQDELNLYSFNPFTGEAKLVIKESVPKYVKEEVVEWTRVGNKYILLPSDRDGFMHLYLYDIKGKLIRQVEKGDYEVTDVYGMNEKTGDIYFQSSMLSPHDRQVYVAHANGTTERLTDARGNNAAIFSGDYRYFFNTWSSYSHPYVFTSRTNRGKVVRVLEDNKELLDKVAQYNWGKREPFSFTTSEGVKLDGWMVKPVDFDANKKYPVIQFQYSGPGNQQVKDAWSTGSMGNGGAFDYYLAQEGYIVVCVDGRGTGGRGAAFEKCTYLRLGDLEAKDQVETALYLGGLPFVDKNRIGIWGWSFGGFCTLMSMSEGRPVFKAGVSVAPPTNWRYYDTVYTERYMRTPQENAAGYLTNPIERVDNLHGALLMCHGMADDNVHPQNTFEYAEALVQADKDFKEIYYTNRNHSIYGGNSRRHLLRQIVNWFNDNMK</sequence>
<reference evidence="4 5" key="1">
    <citation type="submission" date="2019-09" db="EMBL/GenBank/DDBJ databases">
        <title>Distinct polysaccharide growth profiles of human intestinal Prevotella copri isolates.</title>
        <authorList>
            <person name="Fehlner-Peach H."/>
            <person name="Magnabosco C."/>
            <person name="Raghavan V."/>
            <person name="Scher J.U."/>
            <person name="Tett A."/>
            <person name="Cox L.M."/>
            <person name="Gottsegen C."/>
            <person name="Watters A."/>
            <person name="Wiltshire- Gordon J.D."/>
            <person name="Segata N."/>
            <person name="Bonneau R."/>
            <person name="Littman D.R."/>
        </authorList>
    </citation>
    <scope>NUCLEOTIDE SEQUENCE [LARGE SCALE GENOMIC DNA]</scope>
    <source>
        <strain evidence="5">iAQ1173</strain>
    </source>
</reference>
<evidence type="ECO:0000313" key="5">
    <source>
        <dbReference type="Proteomes" id="UP000384372"/>
    </source>
</evidence>
<dbReference type="SUPFAM" id="SSF53474">
    <property type="entry name" value="alpha/beta-Hydrolases"/>
    <property type="match status" value="1"/>
</dbReference>
<protein>
    <submittedName>
        <fullName evidence="4">S9 family peptidase</fullName>
    </submittedName>
</protein>
<dbReference type="AlphaFoldDB" id="A0A6A7W9X7"/>
<dbReference type="InterPro" id="IPR001375">
    <property type="entry name" value="Peptidase_S9_cat"/>
</dbReference>
<organism evidence="4 5">
    <name type="scientific">Segatella copri</name>
    <dbReference type="NCBI Taxonomy" id="165179"/>
    <lineage>
        <taxon>Bacteria</taxon>
        <taxon>Pseudomonadati</taxon>
        <taxon>Bacteroidota</taxon>
        <taxon>Bacteroidia</taxon>
        <taxon>Bacteroidales</taxon>
        <taxon>Prevotellaceae</taxon>
        <taxon>Segatella</taxon>
    </lineage>
</organism>
<evidence type="ECO:0000256" key="1">
    <source>
        <dbReference type="SAM" id="SignalP"/>
    </source>
</evidence>
<dbReference type="InterPro" id="IPR002469">
    <property type="entry name" value="Peptidase_S9B_N"/>
</dbReference>
<gene>
    <name evidence="4" type="ORF">F7D20_04255</name>
</gene>
<dbReference type="InterPro" id="IPR029058">
    <property type="entry name" value="AB_hydrolase_fold"/>
</dbReference>
<evidence type="ECO:0000259" key="2">
    <source>
        <dbReference type="Pfam" id="PF00326"/>
    </source>
</evidence>
<comment type="caution">
    <text evidence="4">The sequence shown here is derived from an EMBL/GenBank/DDBJ whole genome shotgun (WGS) entry which is preliminary data.</text>
</comment>
<dbReference type="GO" id="GO:0006508">
    <property type="term" value="P:proteolysis"/>
    <property type="evidence" value="ECO:0007669"/>
    <property type="project" value="InterPro"/>
</dbReference>
<feature type="domain" description="Dipeptidylpeptidase IV N-terminal" evidence="3">
    <location>
        <begin position="93"/>
        <end position="441"/>
    </location>
</feature>
<feature type="domain" description="Peptidase S9 prolyl oligopeptidase catalytic" evidence="2">
    <location>
        <begin position="535"/>
        <end position="728"/>
    </location>
</feature>
<accession>A0A6A7W9X7</accession>
<evidence type="ECO:0000259" key="3">
    <source>
        <dbReference type="Pfam" id="PF00930"/>
    </source>
</evidence>
<dbReference type="SUPFAM" id="SSF82171">
    <property type="entry name" value="DPP6 N-terminal domain-like"/>
    <property type="match status" value="1"/>
</dbReference>
<feature type="chain" id="PRO_5025476931" evidence="1">
    <location>
        <begin position="20"/>
        <end position="729"/>
    </location>
</feature>
<keyword evidence="1" id="KW-0732">Signal</keyword>